<sequence length="79" mass="8740">MLVLSRRPGEGLQIELGDSAAPTTTIGELFRDGPIRITVTQVDRNRVKLGIQADPRLLVLRSELHDRPKAAKRVVGRSK</sequence>
<dbReference type="OrthoDB" id="9809061at2"/>
<keyword evidence="1" id="KW-0010">Activator</keyword>
<dbReference type="GO" id="GO:0006402">
    <property type="term" value="P:mRNA catabolic process"/>
    <property type="evidence" value="ECO:0007669"/>
    <property type="project" value="InterPro"/>
</dbReference>
<reference evidence="2 3" key="1">
    <citation type="submission" date="2015-08" db="EMBL/GenBank/DDBJ databases">
        <title>Complete genome sequence of Sulfurifustis variabilis.</title>
        <authorList>
            <person name="Miura A."/>
            <person name="Kojima H."/>
            <person name="Fukui M."/>
        </authorList>
    </citation>
    <scope>NUCLEOTIDE SEQUENCE [LARGE SCALE GENOMIC DNA]</scope>
    <source>
        <strain evidence="3">skN76</strain>
    </source>
</reference>
<dbReference type="Pfam" id="PF02599">
    <property type="entry name" value="CsrA"/>
    <property type="match status" value="1"/>
</dbReference>
<dbReference type="KEGG" id="sva:SVA_0885"/>
<name>A0A1B4V7W2_9GAMM</name>
<gene>
    <name evidence="2" type="ORF">SVA_0885</name>
</gene>
<dbReference type="InterPro" id="IPR036107">
    <property type="entry name" value="CsrA_sf"/>
</dbReference>
<proteinExistence type="predicted"/>
<organism evidence="2 3">
    <name type="scientific">Sulfurifustis variabilis</name>
    <dbReference type="NCBI Taxonomy" id="1675686"/>
    <lineage>
        <taxon>Bacteria</taxon>
        <taxon>Pseudomonadati</taxon>
        <taxon>Pseudomonadota</taxon>
        <taxon>Gammaproteobacteria</taxon>
        <taxon>Acidiferrobacterales</taxon>
        <taxon>Acidiferrobacteraceae</taxon>
        <taxon>Sulfurifustis</taxon>
    </lineage>
</organism>
<protein>
    <recommendedName>
        <fullName evidence="4">Carbon storage regulator</fullName>
    </recommendedName>
</protein>
<evidence type="ECO:0008006" key="4">
    <source>
        <dbReference type="Google" id="ProtNLM"/>
    </source>
</evidence>
<evidence type="ECO:0000313" key="2">
    <source>
        <dbReference type="EMBL" id="BAU47464.1"/>
    </source>
</evidence>
<dbReference type="Gene3D" id="2.60.40.4380">
    <property type="entry name" value="Translational regulator CsrA"/>
    <property type="match status" value="1"/>
</dbReference>
<dbReference type="GO" id="GO:0006109">
    <property type="term" value="P:regulation of carbohydrate metabolic process"/>
    <property type="evidence" value="ECO:0007669"/>
    <property type="project" value="InterPro"/>
</dbReference>
<dbReference type="Proteomes" id="UP000218899">
    <property type="component" value="Chromosome"/>
</dbReference>
<evidence type="ECO:0000256" key="1">
    <source>
        <dbReference type="ARBA" id="ARBA00023159"/>
    </source>
</evidence>
<dbReference type="GO" id="GO:0003723">
    <property type="term" value="F:RNA binding"/>
    <property type="evidence" value="ECO:0007669"/>
    <property type="project" value="InterPro"/>
</dbReference>
<dbReference type="AlphaFoldDB" id="A0A1B4V7W2"/>
<accession>A0A1B4V7W2</accession>
<dbReference type="InterPro" id="IPR003751">
    <property type="entry name" value="CsrA"/>
</dbReference>
<dbReference type="SUPFAM" id="SSF117130">
    <property type="entry name" value="CsrA-like"/>
    <property type="match status" value="1"/>
</dbReference>
<evidence type="ECO:0000313" key="3">
    <source>
        <dbReference type="Proteomes" id="UP000218899"/>
    </source>
</evidence>
<dbReference type="RefSeq" id="WP_096459302.1">
    <property type="nucleotide sequence ID" value="NZ_AP014936.1"/>
</dbReference>
<keyword evidence="3" id="KW-1185">Reference proteome</keyword>
<dbReference type="EMBL" id="AP014936">
    <property type="protein sequence ID" value="BAU47464.1"/>
    <property type="molecule type" value="Genomic_DNA"/>
</dbReference>